<reference evidence="3" key="1">
    <citation type="journal article" date="2019" name="Int. J. Syst. Evol. Microbiol.">
        <title>The Global Catalogue of Microorganisms (GCM) 10K type strain sequencing project: providing services to taxonomists for standard genome sequencing and annotation.</title>
        <authorList>
            <consortium name="The Broad Institute Genomics Platform"/>
            <consortium name="The Broad Institute Genome Sequencing Center for Infectious Disease"/>
            <person name="Wu L."/>
            <person name="Ma J."/>
        </authorList>
    </citation>
    <scope>NUCLEOTIDE SEQUENCE [LARGE SCALE GENOMIC DNA]</scope>
    <source>
        <strain evidence="3">CCUG 55995</strain>
    </source>
</reference>
<evidence type="ECO:0000256" key="1">
    <source>
        <dbReference type="SAM" id="Phobius"/>
    </source>
</evidence>
<feature type="transmembrane region" description="Helical" evidence="1">
    <location>
        <begin position="12"/>
        <end position="30"/>
    </location>
</feature>
<name>A0ABV9I9Z1_9DEIO</name>
<keyword evidence="1" id="KW-1133">Transmembrane helix</keyword>
<comment type="caution">
    <text evidence="2">The sequence shown here is derived from an EMBL/GenBank/DDBJ whole genome shotgun (WGS) entry which is preliminary data.</text>
</comment>
<proteinExistence type="predicted"/>
<keyword evidence="3" id="KW-1185">Reference proteome</keyword>
<sequence>MFGRRVPPHIVFALSLVLAVLCALWAYAAWRAGSLIWAGVAGVLAIWLAVDAVRAYGWAQEKRRLEAEKRRQNHPGLK</sequence>
<accession>A0ABV9I9Z1</accession>
<feature type="transmembrane region" description="Helical" evidence="1">
    <location>
        <begin position="36"/>
        <end position="56"/>
    </location>
</feature>
<protein>
    <submittedName>
        <fullName evidence="2">Uncharacterized protein</fullName>
    </submittedName>
</protein>
<evidence type="ECO:0000313" key="2">
    <source>
        <dbReference type="EMBL" id="MFC4639134.1"/>
    </source>
</evidence>
<dbReference type="Proteomes" id="UP001595952">
    <property type="component" value="Unassembled WGS sequence"/>
</dbReference>
<evidence type="ECO:0000313" key="3">
    <source>
        <dbReference type="Proteomes" id="UP001595952"/>
    </source>
</evidence>
<keyword evidence="1" id="KW-0472">Membrane</keyword>
<organism evidence="2 3">
    <name type="scientific">Deinococcus hohokamensis</name>
    <dbReference type="NCBI Taxonomy" id="309883"/>
    <lineage>
        <taxon>Bacteria</taxon>
        <taxon>Thermotogati</taxon>
        <taxon>Deinococcota</taxon>
        <taxon>Deinococci</taxon>
        <taxon>Deinococcales</taxon>
        <taxon>Deinococcaceae</taxon>
        <taxon>Deinococcus</taxon>
    </lineage>
</organism>
<dbReference type="RefSeq" id="WP_380062130.1">
    <property type="nucleotide sequence ID" value="NZ_JBHSEI010000008.1"/>
</dbReference>
<dbReference type="EMBL" id="JBHSEI010000008">
    <property type="protein sequence ID" value="MFC4639134.1"/>
    <property type="molecule type" value="Genomic_DNA"/>
</dbReference>
<gene>
    <name evidence="2" type="ORF">ACFO0D_12375</name>
</gene>
<keyword evidence="1" id="KW-0812">Transmembrane</keyword>